<protein>
    <submittedName>
        <fullName evidence="1">Predicted protein</fullName>
    </submittedName>
</protein>
<evidence type="ECO:0000313" key="2">
    <source>
        <dbReference type="Proteomes" id="UP000006671"/>
    </source>
</evidence>
<dbReference type="GeneID" id="8848370"/>
<dbReference type="EMBL" id="GG738851">
    <property type="protein sequence ID" value="EFC48291.1"/>
    <property type="molecule type" value="Genomic_DNA"/>
</dbReference>
<dbReference type="KEGG" id="ngr:NAEGRDRAFT_46517"/>
<dbReference type="InParanoid" id="D2V403"/>
<dbReference type="AlphaFoldDB" id="D2V403"/>
<keyword evidence="2" id="KW-1185">Reference proteome</keyword>
<dbReference type="RefSeq" id="XP_002681035.1">
    <property type="nucleotide sequence ID" value="XM_002680989.1"/>
</dbReference>
<gene>
    <name evidence="1" type="ORF">NAEGRDRAFT_46517</name>
</gene>
<reference evidence="1 2" key="1">
    <citation type="journal article" date="2010" name="Cell">
        <title>The genome of Naegleria gruberi illuminates early eukaryotic versatility.</title>
        <authorList>
            <person name="Fritz-Laylin L.K."/>
            <person name="Prochnik S.E."/>
            <person name="Ginger M.L."/>
            <person name="Dacks J.B."/>
            <person name="Carpenter M.L."/>
            <person name="Field M.C."/>
            <person name="Kuo A."/>
            <person name="Paredez A."/>
            <person name="Chapman J."/>
            <person name="Pham J."/>
            <person name="Shu S."/>
            <person name="Neupane R."/>
            <person name="Cipriano M."/>
            <person name="Mancuso J."/>
            <person name="Tu H."/>
            <person name="Salamov A."/>
            <person name="Lindquist E."/>
            <person name="Shapiro H."/>
            <person name="Lucas S."/>
            <person name="Grigoriev I.V."/>
            <person name="Cande W.Z."/>
            <person name="Fulton C."/>
            <person name="Rokhsar D.S."/>
            <person name="Dawson S.C."/>
        </authorList>
    </citation>
    <scope>NUCLEOTIDE SEQUENCE [LARGE SCALE GENOMIC DNA]</scope>
    <source>
        <strain evidence="1 2">NEG-M</strain>
    </source>
</reference>
<organism evidence="2">
    <name type="scientific">Naegleria gruberi</name>
    <name type="common">Amoeba</name>
    <dbReference type="NCBI Taxonomy" id="5762"/>
    <lineage>
        <taxon>Eukaryota</taxon>
        <taxon>Discoba</taxon>
        <taxon>Heterolobosea</taxon>
        <taxon>Tetramitia</taxon>
        <taxon>Eutetramitia</taxon>
        <taxon>Vahlkampfiidae</taxon>
        <taxon>Naegleria</taxon>
    </lineage>
</organism>
<dbReference type="Proteomes" id="UP000006671">
    <property type="component" value="Unassembled WGS sequence"/>
</dbReference>
<accession>D2V403</accession>
<sequence>MTKASASKTLHETVTTLHNSAQSSNICDDLAYFYFLLKVIKEGVHNFTDIQNFDAKTKVKNSAFFEQLVEKRVGNCIVHTCANFEAITKEFLKKCIRESKTQDLTNRQEQEYNEIAKRALKLVHCELFDAEWNVKDNYHFALKFNNSILDSVRKDLYCIDINGNLVDNNLEFWRFDKELDCKYTVMEVDVKTVLKDNFFAYFDNLNLEDIKNLNVKSVTAAKIRDKTADNYSYNDDGIQFYFEDFAKKRGYFVIQHWCLVKHIMGWETCIESDFSKLKGCTLPSNDQNTSNDEIDDVLNFTL</sequence>
<evidence type="ECO:0000313" key="1">
    <source>
        <dbReference type="EMBL" id="EFC48291.1"/>
    </source>
</evidence>
<proteinExistence type="predicted"/>
<dbReference type="VEuPathDB" id="AmoebaDB:NAEGRDRAFT_46517"/>
<name>D2V403_NAEGR</name>